<evidence type="ECO:0000256" key="8">
    <source>
        <dbReference type="ARBA" id="ARBA00023134"/>
    </source>
</evidence>
<dbReference type="GO" id="GO:0000287">
    <property type="term" value="F:magnesium ion binding"/>
    <property type="evidence" value="ECO:0007669"/>
    <property type="project" value="InterPro"/>
</dbReference>
<dbReference type="Gene3D" id="3.30.300.350">
    <property type="entry name" value="GTP-binding protein OBG, C-terminal domain"/>
    <property type="match status" value="1"/>
</dbReference>
<keyword evidence="4 9" id="KW-0479">Metal-binding</keyword>
<comment type="subunit">
    <text evidence="9">Monomer.</text>
</comment>
<dbReference type="InterPro" id="IPR031167">
    <property type="entry name" value="G_OBG"/>
</dbReference>
<dbReference type="Pfam" id="PF01018">
    <property type="entry name" value="GTP1_OBG"/>
    <property type="match status" value="1"/>
</dbReference>
<evidence type="ECO:0000259" key="11">
    <source>
        <dbReference type="PROSITE" id="PS51881"/>
    </source>
</evidence>
<feature type="binding site" evidence="9">
    <location>
        <begin position="190"/>
        <end position="194"/>
    </location>
    <ligand>
        <name>GTP</name>
        <dbReference type="ChEBI" id="CHEBI:37565"/>
    </ligand>
</feature>
<evidence type="ECO:0000256" key="3">
    <source>
        <dbReference type="ARBA" id="ARBA00022490"/>
    </source>
</evidence>
<keyword evidence="5 9" id="KW-0547">Nucleotide-binding</keyword>
<feature type="binding site" evidence="9">
    <location>
        <begin position="212"/>
        <end position="215"/>
    </location>
    <ligand>
        <name>GTP</name>
        <dbReference type="ChEBI" id="CHEBI:37565"/>
    </ligand>
</feature>
<dbReference type="EC" id="3.6.5.-" evidence="9"/>
<dbReference type="Pfam" id="PF01926">
    <property type="entry name" value="MMR_HSR1"/>
    <property type="match status" value="1"/>
</dbReference>
<sequence>MFIDTAKVFVKSGNGGNGAISFRREKYVPLGGPDGGDGGKGGSIIFQVETGITTLLDFKYKKKFIAESGENGGGSKCYGKDGENLYIKVPMGTIIREAETNKIIADLSHKGQELVLLRGGKGGKGNVKFATATKQAPHYAEPGMPGDELNIVLELKLLADVGLLGFPNVGKSTLLSMTTKAKPKIANYHFTTLKPNLGVVAVDGIDPFVMADIPGIIEGAAEGVGLGIQFLRHIERTRLLIHIVDISGVEGRDPFEDFIKINEELKKYSVKLWDRPQIVVANKSDMLYDESIFEDFKKKVQEMGFDKVFKMSAATNEGVDAVMKEAARILKDIPVKELEISEDEMYIPEEKRFTYDITVEHNKEEGYDVYIVEGTFVDRLLSAVNVNDADSLRYFHKVLRNKGIFDELREMGVKDGDMVRLNDFEFEYIL</sequence>
<dbReference type="RefSeq" id="WP_041893948.1">
    <property type="nucleotide sequence ID" value="NZ_CP010086.2"/>
</dbReference>
<reference evidence="14" key="1">
    <citation type="submission" date="2014-12" db="EMBL/GenBank/DDBJ databases">
        <title>Genome sequence of Clostridium beijerinckii strain 59B.</title>
        <authorList>
            <person name="Little G.T."/>
            <person name="Minton N.P."/>
        </authorList>
    </citation>
    <scope>NUCLEOTIDE SEQUENCE [LARGE SCALE GENOMIC DNA]</scope>
    <source>
        <strain evidence="14">59B</strain>
    </source>
</reference>
<dbReference type="PROSITE" id="PS51710">
    <property type="entry name" value="G_OBG"/>
    <property type="match status" value="1"/>
</dbReference>
<dbReference type="GO" id="GO:0042254">
    <property type="term" value="P:ribosome biogenesis"/>
    <property type="evidence" value="ECO:0007669"/>
    <property type="project" value="UniProtKB-UniRule"/>
</dbReference>
<evidence type="ECO:0000256" key="9">
    <source>
        <dbReference type="HAMAP-Rule" id="MF_01454"/>
    </source>
</evidence>
<dbReference type="InterPro" id="IPR036346">
    <property type="entry name" value="GTP-bd_prot_GTP1/OBG_C_sf"/>
</dbReference>
<dbReference type="NCBIfam" id="TIGR00231">
    <property type="entry name" value="small_GTP"/>
    <property type="match status" value="1"/>
</dbReference>
<dbReference type="Pfam" id="PF09269">
    <property type="entry name" value="DUF1967"/>
    <property type="match status" value="1"/>
</dbReference>
<organism evidence="13 14">
    <name type="scientific">Clostridium beijerinckii</name>
    <name type="common">Clostridium MP</name>
    <dbReference type="NCBI Taxonomy" id="1520"/>
    <lineage>
        <taxon>Bacteria</taxon>
        <taxon>Bacillati</taxon>
        <taxon>Bacillota</taxon>
        <taxon>Clostridia</taxon>
        <taxon>Eubacteriales</taxon>
        <taxon>Clostridiaceae</taxon>
        <taxon>Clostridium</taxon>
    </lineage>
</organism>
<dbReference type="CDD" id="cd01898">
    <property type="entry name" value="Obg"/>
    <property type="match status" value="1"/>
</dbReference>
<feature type="binding site" evidence="9">
    <location>
        <position position="172"/>
    </location>
    <ligand>
        <name>Mg(2+)</name>
        <dbReference type="ChEBI" id="CHEBI:18420"/>
    </ligand>
</feature>
<dbReference type="InterPro" id="IPR027417">
    <property type="entry name" value="P-loop_NTPase"/>
</dbReference>
<feature type="domain" description="Obg" evidence="12">
    <location>
        <begin position="1"/>
        <end position="158"/>
    </location>
</feature>
<comment type="similarity">
    <text evidence="2 9">Belongs to the TRAFAC class OBG-HflX-like GTPase superfamily. OBG GTPase family.</text>
</comment>
<evidence type="ECO:0000259" key="12">
    <source>
        <dbReference type="PROSITE" id="PS51883"/>
    </source>
</evidence>
<dbReference type="PROSITE" id="PS51881">
    <property type="entry name" value="OCT"/>
    <property type="match status" value="1"/>
</dbReference>
<feature type="binding site" evidence="9">
    <location>
        <begin position="312"/>
        <end position="314"/>
    </location>
    <ligand>
        <name>GTP</name>
        <dbReference type="ChEBI" id="CHEBI:37565"/>
    </ligand>
</feature>
<dbReference type="SUPFAM" id="SSF52540">
    <property type="entry name" value="P-loop containing nucleoside triphosphate hydrolases"/>
    <property type="match status" value="1"/>
</dbReference>
<dbReference type="FunFam" id="2.70.210.12:FF:000001">
    <property type="entry name" value="GTPase Obg"/>
    <property type="match status" value="1"/>
</dbReference>
<dbReference type="PROSITE" id="PS51883">
    <property type="entry name" value="OBG"/>
    <property type="match status" value="1"/>
</dbReference>
<proteinExistence type="inferred from homology"/>
<dbReference type="InterPro" id="IPR015349">
    <property type="entry name" value="OCT_dom"/>
</dbReference>
<gene>
    <name evidence="9" type="primary">obg</name>
    <name evidence="13" type="ORF">LF65_00582</name>
</gene>
<dbReference type="NCBIfam" id="NF008956">
    <property type="entry name" value="PRK12299.1"/>
    <property type="match status" value="1"/>
</dbReference>
<evidence type="ECO:0000256" key="5">
    <source>
        <dbReference type="ARBA" id="ARBA00022741"/>
    </source>
</evidence>
<dbReference type="InterPro" id="IPR014100">
    <property type="entry name" value="GTP-bd_Obg/CgtA"/>
</dbReference>
<dbReference type="GO" id="GO:0005737">
    <property type="term" value="C:cytoplasm"/>
    <property type="evidence" value="ECO:0007669"/>
    <property type="project" value="UniProtKB-SubCell"/>
</dbReference>
<comment type="function">
    <text evidence="9">An essential GTPase which binds GTP, GDP and possibly (p)ppGpp with moderate affinity, with high nucleotide exchange rates and a fairly low GTP hydrolysis rate. Plays a role in control of the cell cycle, stress response, ribosome biogenesis and in those bacteria that undergo differentiation, in morphogenesis control.</text>
</comment>
<dbReference type="Proteomes" id="UP000031866">
    <property type="component" value="Chromosome"/>
</dbReference>
<feature type="binding site" evidence="9">
    <location>
        <begin position="282"/>
        <end position="285"/>
    </location>
    <ligand>
        <name>GTP</name>
        <dbReference type="ChEBI" id="CHEBI:37565"/>
    </ligand>
</feature>
<feature type="binding site" evidence="9">
    <location>
        <begin position="165"/>
        <end position="172"/>
    </location>
    <ligand>
        <name>GTP</name>
        <dbReference type="ChEBI" id="CHEBI:37565"/>
    </ligand>
</feature>
<dbReference type="InterPro" id="IPR036726">
    <property type="entry name" value="GTP1_OBG_dom_sf"/>
</dbReference>
<dbReference type="SUPFAM" id="SSF102741">
    <property type="entry name" value="Obg GTP-binding protein C-terminal domain"/>
    <property type="match status" value="1"/>
</dbReference>
<dbReference type="Gene3D" id="3.40.50.300">
    <property type="entry name" value="P-loop containing nucleotide triphosphate hydrolases"/>
    <property type="match status" value="1"/>
</dbReference>
<keyword evidence="7 9" id="KW-0460">Magnesium</keyword>
<dbReference type="NCBIfam" id="TIGR02729">
    <property type="entry name" value="Obg_CgtA"/>
    <property type="match status" value="1"/>
</dbReference>
<evidence type="ECO:0000259" key="10">
    <source>
        <dbReference type="PROSITE" id="PS51710"/>
    </source>
</evidence>
<dbReference type="InterPro" id="IPR005225">
    <property type="entry name" value="Small_GTP-bd"/>
</dbReference>
<evidence type="ECO:0000256" key="1">
    <source>
        <dbReference type="ARBA" id="ARBA00001946"/>
    </source>
</evidence>
<evidence type="ECO:0000313" key="13">
    <source>
        <dbReference type="EMBL" id="AJG97218.1"/>
    </source>
</evidence>
<dbReference type="KEGG" id="cbei:LF65_00582"/>
<protein>
    <recommendedName>
        <fullName evidence="9">GTPase Obg</fullName>
        <ecNumber evidence="9">3.6.5.-</ecNumber>
    </recommendedName>
    <alternativeName>
        <fullName evidence="9">GTP-binding protein Obg</fullName>
    </alternativeName>
</protein>
<keyword evidence="8 9" id="KW-0342">GTP-binding</keyword>
<dbReference type="PROSITE" id="PS00905">
    <property type="entry name" value="GTP1_OBG"/>
    <property type="match status" value="1"/>
</dbReference>
<accession>A0A0B5QKI8</accession>
<dbReference type="PANTHER" id="PTHR11702:SF31">
    <property type="entry name" value="MITOCHONDRIAL RIBOSOME-ASSOCIATED GTPASE 2"/>
    <property type="match status" value="1"/>
</dbReference>
<feature type="domain" description="OCT" evidence="11">
    <location>
        <begin position="345"/>
        <end position="430"/>
    </location>
</feature>
<dbReference type="PIRSF" id="PIRSF002401">
    <property type="entry name" value="GTP_bd_Obg/CgtA"/>
    <property type="match status" value="1"/>
</dbReference>
<dbReference type="GO" id="GO:0005525">
    <property type="term" value="F:GTP binding"/>
    <property type="evidence" value="ECO:0007669"/>
    <property type="project" value="UniProtKB-UniRule"/>
</dbReference>
<dbReference type="HAMAP" id="MF_01454">
    <property type="entry name" value="GTPase_Obg"/>
    <property type="match status" value="1"/>
</dbReference>
<dbReference type="InterPro" id="IPR006074">
    <property type="entry name" value="GTP1-OBG_CS"/>
</dbReference>
<dbReference type="EMBL" id="CP010086">
    <property type="protein sequence ID" value="AJG97218.1"/>
    <property type="molecule type" value="Genomic_DNA"/>
</dbReference>
<dbReference type="SUPFAM" id="SSF82051">
    <property type="entry name" value="Obg GTP-binding protein N-terminal domain"/>
    <property type="match status" value="1"/>
</dbReference>
<keyword evidence="6 9" id="KW-0378">Hydrolase</keyword>
<dbReference type="GO" id="GO:0003924">
    <property type="term" value="F:GTPase activity"/>
    <property type="evidence" value="ECO:0007669"/>
    <property type="project" value="UniProtKB-UniRule"/>
</dbReference>
<dbReference type="InterPro" id="IPR006073">
    <property type="entry name" value="GTP-bd"/>
</dbReference>
<dbReference type="STRING" id="1520.LF65_00582"/>
<evidence type="ECO:0000256" key="6">
    <source>
        <dbReference type="ARBA" id="ARBA00022801"/>
    </source>
</evidence>
<dbReference type="PANTHER" id="PTHR11702">
    <property type="entry name" value="DEVELOPMENTALLY REGULATED GTP-BINDING PROTEIN-RELATED"/>
    <property type="match status" value="1"/>
</dbReference>
<name>A0A0B5QKI8_CLOBE</name>
<dbReference type="OrthoDB" id="9807318at2"/>
<evidence type="ECO:0000256" key="7">
    <source>
        <dbReference type="ARBA" id="ARBA00022842"/>
    </source>
</evidence>
<dbReference type="NCBIfam" id="TIGR03595">
    <property type="entry name" value="Obg_CgtA_exten"/>
    <property type="match status" value="1"/>
</dbReference>
<dbReference type="AlphaFoldDB" id="A0A0B5QKI8"/>
<dbReference type="NCBIfam" id="NF008954">
    <property type="entry name" value="PRK12296.1"/>
    <property type="match status" value="1"/>
</dbReference>
<feature type="domain" description="OBG-type G" evidence="10">
    <location>
        <begin position="159"/>
        <end position="331"/>
    </location>
</feature>
<keyword evidence="3 9" id="KW-0963">Cytoplasm</keyword>
<dbReference type="InterPro" id="IPR045086">
    <property type="entry name" value="OBG_GTPase"/>
</dbReference>
<dbReference type="PRINTS" id="PR00326">
    <property type="entry name" value="GTP1OBG"/>
</dbReference>
<feature type="binding site" evidence="9">
    <location>
        <position position="192"/>
    </location>
    <ligand>
        <name>Mg(2+)</name>
        <dbReference type="ChEBI" id="CHEBI:18420"/>
    </ligand>
</feature>
<dbReference type="NCBIfam" id="NF008955">
    <property type="entry name" value="PRK12297.1"/>
    <property type="match status" value="1"/>
</dbReference>
<evidence type="ECO:0000256" key="2">
    <source>
        <dbReference type="ARBA" id="ARBA00007699"/>
    </source>
</evidence>
<evidence type="ECO:0000256" key="4">
    <source>
        <dbReference type="ARBA" id="ARBA00022723"/>
    </source>
</evidence>
<dbReference type="InterPro" id="IPR006169">
    <property type="entry name" value="GTP1_OBG_dom"/>
</dbReference>
<comment type="cofactor">
    <cofactor evidence="1 9">
        <name>Mg(2+)</name>
        <dbReference type="ChEBI" id="CHEBI:18420"/>
    </cofactor>
</comment>
<dbReference type="Gene3D" id="2.70.210.12">
    <property type="entry name" value="GTP1/OBG domain"/>
    <property type="match status" value="1"/>
</dbReference>
<comment type="subcellular location">
    <subcellularLocation>
        <location evidence="9">Cytoplasm</location>
    </subcellularLocation>
</comment>
<evidence type="ECO:0000313" key="14">
    <source>
        <dbReference type="Proteomes" id="UP000031866"/>
    </source>
</evidence>